<keyword evidence="2" id="KW-0964">Secreted</keyword>
<feature type="domain" description="TNFR-Cys" evidence="9">
    <location>
        <begin position="89"/>
        <end position="129"/>
    </location>
</feature>
<feature type="disulfide bond" evidence="8">
    <location>
        <begin position="90"/>
        <end position="105"/>
    </location>
</feature>
<feature type="disulfide bond" evidence="8">
    <location>
        <begin position="111"/>
        <end position="129"/>
    </location>
</feature>
<evidence type="ECO:0000313" key="11">
    <source>
        <dbReference type="Proteomes" id="UP001153269"/>
    </source>
</evidence>
<dbReference type="GO" id="GO:0005576">
    <property type="term" value="C:extracellular region"/>
    <property type="evidence" value="ECO:0007669"/>
    <property type="project" value="UniProtKB-SubCell"/>
</dbReference>
<feature type="repeat" description="TNFR-Cys" evidence="8">
    <location>
        <begin position="89"/>
        <end position="129"/>
    </location>
</feature>
<keyword evidence="5" id="KW-0677">Repeat</keyword>
<dbReference type="PROSITE" id="PS50050">
    <property type="entry name" value="TNFR_NGFR_2"/>
    <property type="match status" value="2"/>
</dbReference>
<dbReference type="EMBL" id="CADEAL010000478">
    <property type="protein sequence ID" value="CAB1420743.1"/>
    <property type="molecule type" value="Genomic_DNA"/>
</dbReference>
<evidence type="ECO:0000256" key="2">
    <source>
        <dbReference type="ARBA" id="ARBA00022525"/>
    </source>
</evidence>
<name>A0A9N7TXY5_PLEPL</name>
<comment type="caution">
    <text evidence="10">The sequence shown here is derived from an EMBL/GenBank/DDBJ whole genome shotgun (WGS) entry which is preliminary data.</text>
</comment>
<dbReference type="SMART" id="SM00208">
    <property type="entry name" value="TNFR"/>
    <property type="match status" value="4"/>
</dbReference>
<feature type="disulfide bond" evidence="8">
    <location>
        <begin position="150"/>
        <end position="168"/>
    </location>
</feature>
<dbReference type="PANTHER" id="PTHR23097">
    <property type="entry name" value="TUMOR NECROSIS FACTOR RECEPTOR SUPERFAMILY MEMBER"/>
    <property type="match status" value="1"/>
</dbReference>
<comment type="subcellular location">
    <subcellularLocation>
        <location evidence="1">Secreted</location>
    </subcellularLocation>
</comment>
<keyword evidence="6 8" id="KW-1015">Disulfide bond</keyword>
<dbReference type="Pfam" id="PF00020">
    <property type="entry name" value="TNFR_c6"/>
    <property type="match status" value="2"/>
</dbReference>
<evidence type="ECO:0000259" key="9">
    <source>
        <dbReference type="PROSITE" id="PS50050"/>
    </source>
</evidence>
<organism evidence="10 11">
    <name type="scientific">Pleuronectes platessa</name>
    <name type="common">European plaice</name>
    <dbReference type="NCBI Taxonomy" id="8262"/>
    <lineage>
        <taxon>Eukaryota</taxon>
        <taxon>Metazoa</taxon>
        <taxon>Chordata</taxon>
        <taxon>Craniata</taxon>
        <taxon>Vertebrata</taxon>
        <taxon>Euteleostomi</taxon>
        <taxon>Actinopterygii</taxon>
        <taxon>Neopterygii</taxon>
        <taxon>Teleostei</taxon>
        <taxon>Neoteleostei</taxon>
        <taxon>Acanthomorphata</taxon>
        <taxon>Carangaria</taxon>
        <taxon>Pleuronectiformes</taxon>
        <taxon>Pleuronectoidei</taxon>
        <taxon>Pleuronectidae</taxon>
        <taxon>Pleuronectes</taxon>
    </lineage>
</organism>
<feature type="domain" description="TNFR-Cys" evidence="9">
    <location>
        <begin position="130"/>
        <end position="168"/>
    </location>
</feature>
<dbReference type="Proteomes" id="UP001153269">
    <property type="component" value="Unassembled WGS sequence"/>
</dbReference>
<dbReference type="InterPro" id="IPR001368">
    <property type="entry name" value="TNFR/NGFR_Cys_rich_reg"/>
</dbReference>
<keyword evidence="3" id="KW-0053">Apoptosis</keyword>
<dbReference type="PANTHER" id="PTHR23097:SF116">
    <property type="entry name" value="TUMOR NECROSIS FACTOR RECEPTOR SUPERFAMILY MEMBER 6B"/>
    <property type="match status" value="1"/>
</dbReference>
<keyword evidence="11" id="KW-1185">Reference proteome</keyword>
<evidence type="ECO:0000256" key="3">
    <source>
        <dbReference type="ARBA" id="ARBA00022703"/>
    </source>
</evidence>
<sequence>MDDMTAAKGSLLLHHLPPLHPPHPLHHLTMFPTLVPFVLLAVHAALLDGALTFKQTDPVTGTQLVCEGCAPGTFLRARCTTTSRSECAPCPAGSYTEIWNYIRKCLRCSVCGRYEVTRTACTAHSNTQCACKEGFYFDKQTELCLRHSACPSGQGVLSKGTSDQNTVCHVCSDGTFSDSVSAHHNCTRATSCDGAGQHLLLRSAPWHDSVCTSCEELRDGASYLREILPAYFLHHSLSLKRLRRLVQHLPSEGGRNQGVTADLDIPELTARVNTWIASAAEEQIRQLPAVLRRVGSGTSRDRLHNKLQRMDAALQQLCGAQGNEVEPV</sequence>
<dbReference type="SUPFAM" id="SSF57586">
    <property type="entry name" value="TNF receptor-like"/>
    <property type="match status" value="2"/>
</dbReference>
<dbReference type="InterPro" id="IPR048522">
    <property type="entry name" value="Death_3_fish"/>
</dbReference>
<dbReference type="Gene3D" id="2.10.50.10">
    <property type="entry name" value="Tumor Necrosis Factor Receptor, subunit A, domain 2"/>
    <property type="match status" value="3"/>
</dbReference>
<evidence type="ECO:0000256" key="1">
    <source>
        <dbReference type="ARBA" id="ARBA00004613"/>
    </source>
</evidence>
<gene>
    <name evidence="10" type="ORF">PLEPLA_LOCUS8618</name>
</gene>
<evidence type="ECO:0000256" key="6">
    <source>
        <dbReference type="ARBA" id="ARBA00023157"/>
    </source>
</evidence>
<evidence type="ECO:0000256" key="4">
    <source>
        <dbReference type="ARBA" id="ARBA00022729"/>
    </source>
</evidence>
<feature type="repeat" description="TNFR-Cys" evidence="8">
    <location>
        <begin position="130"/>
        <end position="168"/>
    </location>
</feature>
<dbReference type="AlphaFoldDB" id="A0A9N7TXY5"/>
<evidence type="ECO:0000313" key="10">
    <source>
        <dbReference type="EMBL" id="CAB1420743.1"/>
    </source>
</evidence>
<evidence type="ECO:0000256" key="7">
    <source>
        <dbReference type="ARBA" id="ARBA00023180"/>
    </source>
</evidence>
<accession>A0A9N7TXY5</accession>
<protein>
    <recommendedName>
        <fullName evidence="9">TNFR-Cys domain-containing protein</fullName>
    </recommendedName>
</protein>
<feature type="disulfide bond" evidence="8">
    <location>
        <begin position="108"/>
        <end position="121"/>
    </location>
</feature>
<comment type="caution">
    <text evidence="8">Lacks conserved residue(s) required for the propagation of feature annotation.</text>
</comment>
<evidence type="ECO:0000256" key="5">
    <source>
        <dbReference type="ARBA" id="ARBA00022737"/>
    </source>
</evidence>
<keyword evidence="4" id="KW-0732">Signal</keyword>
<proteinExistence type="predicted"/>
<dbReference type="Pfam" id="PF21733">
    <property type="entry name" value="Death_3"/>
    <property type="match status" value="1"/>
</dbReference>
<dbReference type="GO" id="GO:0006915">
    <property type="term" value="P:apoptotic process"/>
    <property type="evidence" value="ECO:0007669"/>
    <property type="project" value="UniProtKB-KW"/>
</dbReference>
<dbReference type="InterPro" id="IPR052459">
    <property type="entry name" value="TNFRSF_decoy_receptor"/>
</dbReference>
<reference evidence="10" key="1">
    <citation type="submission" date="2020-03" db="EMBL/GenBank/DDBJ databases">
        <authorList>
            <person name="Weist P."/>
        </authorList>
    </citation>
    <scope>NUCLEOTIDE SEQUENCE</scope>
</reference>
<keyword evidence="7" id="KW-0325">Glycoprotein</keyword>
<evidence type="ECO:0000256" key="8">
    <source>
        <dbReference type="PROSITE-ProRule" id="PRU00206"/>
    </source>
</evidence>